<organism evidence="1 2">
    <name type="scientific">Enhygromyxa salina</name>
    <dbReference type="NCBI Taxonomy" id="215803"/>
    <lineage>
        <taxon>Bacteria</taxon>
        <taxon>Pseudomonadati</taxon>
        <taxon>Myxococcota</taxon>
        <taxon>Polyangia</taxon>
        <taxon>Nannocystales</taxon>
        <taxon>Nannocystaceae</taxon>
        <taxon>Enhygromyxa</taxon>
    </lineage>
</organism>
<protein>
    <submittedName>
        <fullName evidence="1">Uncharacterized protein</fullName>
    </submittedName>
</protein>
<dbReference type="OrthoDB" id="9814057at2"/>
<name>A0A2S9YQC8_9BACT</name>
<reference evidence="1 2" key="1">
    <citation type="submission" date="2018-03" db="EMBL/GenBank/DDBJ databases">
        <title>Draft Genome Sequences of the Obligatory Marine Myxobacteria Enhygromyxa salina SWB007.</title>
        <authorList>
            <person name="Poehlein A."/>
            <person name="Moghaddam J.A."/>
            <person name="Harms H."/>
            <person name="Alanjari M."/>
            <person name="Koenig G.M."/>
            <person name="Daniel R."/>
            <person name="Schaeberle T.F."/>
        </authorList>
    </citation>
    <scope>NUCLEOTIDE SEQUENCE [LARGE SCALE GENOMIC DNA]</scope>
    <source>
        <strain evidence="1 2">SWB007</strain>
    </source>
</reference>
<dbReference type="AlphaFoldDB" id="A0A2S9YQC8"/>
<gene>
    <name evidence="1" type="ORF">ENSA7_29940</name>
</gene>
<dbReference type="Proteomes" id="UP000238823">
    <property type="component" value="Unassembled WGS sequence"/>
</dbReference>
<dbReference type="EMBL" id="PVNL01000057">
    <property type="protein sequence ID" value="PRQ07286.1"/>
    <property type="molecule type" value="Genomic_DNA"/>
</dbReference>
<comment type="caution">
    <text evidence="1">The sequence shown here is derived from an EMBL/GenBank/DDBJ whole genome shotgun (WGS) entry which is preliminary data.</text>
</comment>
<accession>A0A2S9YQC8</accession>
<evidence type="ECO:0000313" key="2">
    <source>
        <dbReference type="Proteomes" id="UP000238823"/>
    </source>
</evidence>
<evidence type="ECO:0000313" key="1">
    <source>
        <dbReference type="EMBL" id="PRQ07286.1"/>
    </source>
</evidence>
<sequence length="243" mass="26434">MSRLHLPIKDPCHENWDAMSREGEGRRFCESCTKHVHDLSAMTERKARSVLADESAKGRVCVRYTADTAGNINFIPQTTPAPSIWRMTLAAAGMSLALLTGCTDSTPDEVQEDRCVYEIGPWAFTAARGEGTCPSPDEPPDHVLVGEIEIEPEPAPEPVYELKGDIGPEPELLPEVVNPDPSPVRMGKIAVAHPPEPESIRELMGEAPSIEPCDPQIEPARPELEKMGDVAWAPDPDADPGSQ</sequence>
<proteinExistence type="predicted"/>
<dbReference type="RefSeq" id="WP_106089997.1">
    <property type="nucleotide sequence ID" value="NZ_PVNL01000057.1"/>
</dbReference>